<dbReference type="Pfam" id="PF07291">
    <property type="entry name" value="MauE"/>
    <property type="match status" value="1"/>
</dbReference>
<comment type="subcellular location">
    <subcellularLocation>
        <location evidence="2">Membrane</location>
        <topology evidence="2">Multi-pass membrane protein</topology>
    </subcellularLocation>
</comment>
<keyword evidence="6 8" id="KW-1133">Transmembrane helix</keyword>
<dbReference type="GO" id="GO:0016020">
    <property type="term" value="C:membrane"/>
    <property type="evidence" value="ECO:0007669"/>
    <property type="project" value="UniProtKB-SubCell"/>
</dbReference>
<organism evidence="10 11">
    <name type="scientific">Sphingobium fontiphilum</name>
    <dbReference type="NCBI Taxonomy" id="944425"/>
    <lineage>
        <taxon>Bacteria</taxon>
        <taxon>Pseudomonadati</taxon>
        <taxon>Pseudomonadota</taxon>
        <taxon>Alphaproteobacteria</taxon>
        <taxon>Sphingomonadales</taxon>
        <taxon>Sphingomonadaceae</taxon>
        <taxon>Sphingobium</taxon>
    </lineage>
</organism>
<evidence type="ECO:0000256" key="1">
    <source>
        <dbReference type="ARBA" id="ARBA00003475"/>
    </source>
</evidence>
<dbReference type="GO" id="GO:0030416">
    <property type="term" value="P:methylamine metabolic process"/>
    <property type="evidence" value="ECO:0007669"/>
    <property type="project" value="InterPro"/>
</dbReference>
<keyword evidence="5 8" id="KW-0812">Transmembrane</keyword>
<dbReference type="UniPathway" id="UPA00895"/>
<gene>
    <name evidence="10" type="ORF">GGR44_000459</name>
</gene>
<evidence type="ECO:0000256" key="4">
    <source>
        <dbReference type="ARBA" id="ARBA00019078"/>
    </source>
</evidence>
<feature type="domain" description="Methylamine utilisation protein MauE" evidence="9">
    <location>
        <begin position="16"/>
        <end position="135"/>
    </location>
</feature>
<comment type="pathway">
    <text evidence="3">One-carbon metabolism; methylamine degradation.</text>
</comment>
<evidence type="ECO:0000256" key="5">
    <source>
        <dbReference type="ARBA" id="ARBA00022692"/>
    </source>
</evidence>
<feature type="transmembrane region" description="Helical" evidence="8">
    <location>
        <begin position="145"/>
        <end position="165"/>
    </location>
</feature>
<dbReference type="Proteomes" id="UP000552757">
    <property type="component" value="Unassembled WGS sequence"/>
</dbReference>
<accession>A0A7W6DCU2</accession>
<dbReference type="InterPro" id="IPR009908">
    <property type="entry name" value="Methylamine_util_MauE"/>
</dbReference>
<evidence type="ECO:0000256" key="2">
    <source>
        <dbReference type="ARBA" id="ARBA00004141"/>
    </source>
</evidence>
<evidence type="ECO:0000313" key="10">
    <source>
        <dbReference type="EMBL" id="MBB3980828.1"/>
    </source>
</evidence>
<evidence type="ECO:0000256" key="6">
    <source>
        <dbReference type="ARBA" id="ARBA00022989"/>
    </source>
</evidence>
<evidence type="ECO:0000256" key="7">
    <source>
        <dbReference type="ARBA" id="ARBA00023136"/>
    </source>
</evidence>
<comment type="caution">
    <text evidence="10">The sequence shown here is derived from an EMBL/GenBank/DDBJ whole genome shotgun (WGS) entry which is preliminary data.</text>
</comment>
<feature type="transmembrane region" description="Helical" evidence="8">
    <location>
        <begin position="6"/>
        <end position="25"/>
    </location>
</feature>
<dbReference type="AlphaFoldDB" id="A0A7W6DCU2"/>
<reference evidence="10 11" key="1">
    <citation type="submission" date="2020-08" db="EMBL/GenBank/DDBJ databases">
        <title>Genomic Encyclopedia of Type Strains, Phase IV (KMG-IV): sequencing the most valuable type-strain genomes for metagenomic binning, comparative biology and taxonomic classification.</title>
        <authorList>
            <person name="Goeker M."/>
        </authorList>
    </citation>
    <scope>NUCLEOTIDE SEQUENCE [LARGE SCALE GENOMIC DNA]</scope>
    <source>
        <strain evidence="10 11">DSM 29348</strain>
    </source>
</reference>
<evidence type="ECO:0000256" key="8">
    <source>
        <dbReference type="SAM" id="Phobius"/>
    </source>
</evidence>
<feature type="transmembrane region" description="Helical" evidence="8">
    <location>
        <begin position="119"/>
        <end position="139"/>
    </location>
</feature>
<keyword evidence="7 8" id="KW-0472">Membrane</keyword>
<protein>
    <recommendedName>
        <fullName evidence="4">Methylamine utilization protein MauE</fullName>
    </recommendedName>
</protein>
<feature type="transmembrane region" description="Helical" evidence="8">
    <location>
        <begin position="65"/>
        <end position="98"/>
    </location>
</feature>
<dbReference type="RefSeq" id="WP_343052283.1">
    <property type="nucleotide sequence ID" value="NZ_JACIEB010000001.1"/>
</dbReference>
<evidence type="ECO:0000256" key="3">
    <source>
        <dbReference type="ARBA" id="ARBA00004856"/>
    </source>
</evidence>
<name>A0A7W6DCU2_9SPHN</name>
<keyword evidence="11" id="KW-1185">Reference proteome</keyword>
<proteinExistence type="predicted"/>
<evidence type="ECO:0000259" key="9">
    <source>
        <dbReference type="Pfam" id="PF07291"/>
    </source>
</evidence>
<evidence type="ECO:0000313" key="11">
    <source>
        <dbReference type="Proteomes" id="UP000552757"/>
    </source>
</evidence>
<comment type="function">
    <text evidence="1">May be specifically involved in the processing, transport, and/or maturation of the MADH beta-subunit.</text>
</comment>
<sequence length="187" mass="19524">MSAVLDLIGAVTAQGAMIGCGLIFITAGVQKLRHRHILAGVVANYRILPAGLVAPVSTALPPAEILIGALLLVGPVPLATIAAVALLLTFATAMAVNLGRGRHQIHCGCGRLDLQQRLGWGKVFFNLLLAALMMIPTDFAQPFDAMAHASALFAGGALWILHLLFESIGAVKAFATPLPSHAPNRSR</sequence>
<dbReference type="EMBL" id="JACIEB010000001">
    <property type="protein sequence ID" value="MBB3980828.1"/>
    <property type="molecule type" value="Genomic_DNA"/>
</dbReference>